<dbReference type="KEGG" id="gni:GNIT_3569"/>
<sequence length="45" mass="5316">MTNVAANVYELLKDHKKRSTNFNHYQDIQSIFKKTLDYAGTLFNH</sequence>
<keyword evidence="2" id="KW-1185">Reference proteome</keyword>
<gene>
    <name evidence="1" type="ordered locus">GNIT_3569</name>
</gene>
<dbReference type="AlphaFoldDB" id="G4QNV5"/>
<name>G4QNV5_GLANF</name>
<dbReference type="HOGENOM" id="CLU_3200349_0_0_6"/>
<accession>G4QNV5</accession>
<evidence type="ECO:0000313" key="2">
    <source>
        <dbReference type="Proteomes" id="UP000009282"/>
    </source>
</evidence>
<protein>
    <submittedName>
        <fullName evidence="1">Uncharacterized protein</fullName>
    </submittedName>
</protein>
<organism evidence="1 2">
    <name type="scientific">Glaciecola nitratireducens (strain JCM 12485 / KCTC 12276 / FR1064)</name>
    <dbReference type="NCBI Taxonomy" id="1085623"/>
    <lineage>
        <taxon>Bacteria</taxon>
        <taxon>Pseudomonadati</taxon>
        <taxon>Pseudomonadota</taxon>
        <taxon>Gammaproteobacteria</taxon>
        <taxon>Alteromonadales</taxon>
        <taxon>Alteromonadaceae</taxon>
        <taxon>Brumicola</taxon>
    </lineage>
</organism>
<dbReference type="STRING" id="1085623.GNIT_3569"/>
<proteinExistence type="predicted"/>
<dbReference type="EMBL" id="CP003060">
    <property type="protein sequence ID" value="AEP31663.1"/>
    <property type="molecule type" value="Genomic_DNA"/>
</dbReference>
<dbReference type="Proteomes" id="UP000009282">
    <property type="component" value="Chromosome"/>
</dbReference>
<evidence type="ECO:0000313" key="1">
    <source>
        <dbReference type="EMBL" id="AEP31663.1"/>
    </source>
</evidence>
<reference evidence="1 2" key="1">
    <citation type="journal article" date="2011" name="J. Bacteriol.">
        <title>Complete genome sequence of seawater bacterium Glaciecola nitratireducens FR1064T.</title>
        <authorList>
            <person name="Bian F."/>
            <person name="Qin Q.L."/>
            <person name="Xie B.B."/>
            <person name="Shu Y.L."/>
            <person name="Zhang X.Y."/>
            <person name="Yu Y."/>
            <person name="Chen B."/>
            <person name="Chen X.L."/>
            <person name="Zhou B.C."/>
            <person name="Zhang Y.Z."/>
        </authorList>
    </citation>
    <scope>NUCLEOTIDE SEQUENCE [LARGE SCALE GENOMIC DNA]</scope>
    <source>
        <strain evidence="2">JCM 12485 / KCTC 12276 / FR1064</strain>
    </source>
</reference>